<name>A0AA39Z7B3_9PEZI</name>
<gene>
    <name evidence="2" type="ORF">QBC41DRAFT_258140</name>
</gene>
<accession>A0AA39Z7B3</accession>
<feature type="signal peptide" evidence="1">
    <location>
        <begin position="1"/>
        <end position="18"/>
    </location>
</feature>
<reference evidence="2" key="1">
    <citation type="submission" date="2023-06" db="EMBL/GenBank/DDBJ databases">
        <title>Genome-scale phylogeny and comparative genomics of the fungal order Sordariales.</title>
        <authorList>
            <consortium name="Lawrence Berkeley National Laboratory"/>
            <person name="Hensen N."/>
            <person name="Bonometti L."/>
            <person name="Westerberg I."/>
            <person name="Brannstrom I.O."/>
            <person name="Guillou S."/>
            <person name="Cros-Aarteil S."/>
            <person name="Calhoun S."/>
            <person name="Haridas S."/>
            <person name="Kuo A."/>
            <person name="Mondo S."/>
            <person name="Pangilinan J."/>
            <person name="Riley R."/>
            <person name="Labutti K."/>
            <person name="Andreopoulos B."/>
            <person name="Lipzen A."/>
            <person name="Chen C."/>
            <person name="Yanf M."/>
            <person name="Daum C."/>
            <person name="Ng V."/>
            <person name="Clum A."/>
            <person name="Steindorff A."/>
            <person name="Ohm R."/>
            <person name="Martin F."/>
            <person name="Silar P."/>
            <person name="Natvig D."/>
            <person name="Lalanne C."/>
            <person name="Gautier V."/>
            <person name="Ament-Velasquez S.L."/>
            <person name="Kruys A."/>
            <person name="Hutchinson M.I."/>
            <person name="Powell A.J."/>
            <person name="Barry K."/>
            <person name="Miller A.N."/>
            <person name="Grigoriev I.V."/>
            <person name="Debuchy R."/>
            <person name="Gladieux P."/>
            <person name="Thoren M.H."/>
            <person name="Johannesson H."/>
        </authorList>
    </citation>
    <scope>NUCLEOTIDE SEQUENCE</scope>
    <source>
        <strain evidence="2">CBS 307.81</strain>
    </source>
</reference>
<evidence type="ECO:0000313" key="3">
    <source>
        <dbReference type="Proteomes" id="UP001174997"/>
    </source>
</evidence>
<dbReference type="AlphaFoldDB" id="A0AA39Z7B3"/>
<keyword evidence="1" id="KW-0732">Signal</keyword>
<protein>
    <submittedName>
        <fullName evidence="2">Uncharacterized protein</fullName>
    </submittedName>
</protein>
<comment type="caution">
    <text evidence="2">The sequence shown here is derived from an EMBL/GenBank/DDBJ whole genome shotgun (WGS) entry which is preliminary data.</text>
</comment>
<feature type="chain" id="PRO_5041302521" evidence="1">
    <location>
        <begin position="19"/>
        <end position="349"/>
    </location>
</feature>
<evidence type="ECO:0000313" key="2">
    <source>
        <dbReference type="EMBL" id="KAK0665541.1"/>
    </source>
</evidence>
<sequence>MLVLMILYLPCLVGLALAGQVDPPNQAHPMAPGRILDTLISGVDCYKLLDVVKESTGSAVISAPGGYEGVTWDHKSCHANLHTALQWGESYPIDLQDLLLQSAAFLFWKGNIDNGFQDGLLVDLHKVDDAGAHVVFGFIKDAKDDTANQDSTPAASVDPNETCYNATSFPPLVQDDCRLSFDAWVKSTCDYYPHPNNMTLVPHQMWSIYFADKTCQFVIYNNQAESIQVNASNVKIEIEKHVFDPCISNGWYGGWKQDNNNSLALDLDTEGLMGWFIPTDLFTALTLTFPQWWAYVDPEPTQSGEPPQALQAPQIINMTLGGKWNVSVATNMGVSEFAGSTGCDGKEME</sequence>
<keyword evidence="3" id="KW-1185">Reference proteome</keyword>
<evidence type="ECO:0000256" key="1">
    <source>
        <dbReference type="SAM" id="SignalP"/>
    </source>
</evidence>
<organism evidence="2 3">
    <name type="scientific">Cercophora samala</name>
    <dbReference type="NCBI Taxonomy" id="330535"/>
    <lineage>
        <taxon>Eukaryota</taxon>
        <taxon>Fungi</taxon>
        <taxon>Dikarya</taxon>
        <taxon>Ascomycota</taxon>
        <taxon>Pezizomycotina</taxon>
        <taxon>Sordariomycetes</taxon>
        <taxon>Sordariomycetidae</taxon>
        <taxon>Sordariales</taxon>
        <taxon>Lasiosphaeriaceae</taxon>
        <taxon>Cercophora</taxon>
    </lineage>
</organism>
<proteinExistence type="predicted"/>
<dbReference type="Proteomes" id="UP001174997">
    <property type="component" value="Unassembled WGS sequence"/>
</dbReference>
<dbReference type="EMBL" id="JAULSY010000108">
    <property type="protein sequence ID" value="KAK0665541.1"/>
    <property type="molecule type" value="Genomic_DNA"/>
</dbReference>